<dbReference type="EMBL" id="NFJD01000004">
    <property type="protein sequence ID" value="OUO56210.1"/>
    <property type="molecule type" value="Genomic_DNA"/>
</dbReference>
<evidence type="ECO:0000256" key="3">
    <source>
        <dbReference type="ARBA" id="ARBA00022729"/>
    </source>
</evidence>
<evidence type="ECO:0000256" key="4">
    <source>
        <dbReference type="RuleBase" id="RU003512"/>
    </source>
</evidence>
<sequence length="299" mass="32674">MKKHLPAVLFLLAAALIWWLSLAPRRHQVPVAEGAKPRVVTSGYVPYTLAKQLSGGLADVTMLLPANAEPHSFEPTPGALVTVKNADIFIYVSDRIEPWAKDVLSSAGEQTAVVQAAKYAASSDDPHVWMDFQNAKQIARAISFALVQKDPSHRAEYEAHLKAFEKELAELDAAYQTGLASCQSRQVVHVGHLAFGNLTKNYGLSLSALAGSSHDGENSVRRVAELIRFIKDNQIRAIFTEETLSPRLSAAVAEETGAQVLPLYTVEHVSKDDFDRGVTYGELMRRNLDSLQRGLGCQA</sequence>
<proteinExistence type="inferred from homology"/>
<dbReference type="Pfam" id="PF01297">
    <property type="entry name" value="ZnuA"/>
    <property type="match status" value="1"/>
</dbReference>
<dbReference type="InterPro" id="IPR050492">
    <property type="entry name" value="Bact_metal-bind_prot9"/>
</dbReference>
<reference evidence="6" key="1">
    <citation type="submission" date="2017-04" db="EMBL/GenBank/DDBJ databases">
        <title>Function of individual gut microbiota members based on whole genome sequencing of pure cultures obtained from chicken caecum.</title>
        <authorList>
            <person name="Medvecky M."/>
            <person name="Cejkova D."/>
            <person name="Polansky O."/>
            <person name="Karasova D."/>
            <person name="Kubasova T."/>
            <person name="Cizek A."/>
            <person name="Rychlik I."/>
        </authorList>
    </citation>
    <scope>NUCLEOTIDE SEQUENCE [LARGE SCALE GENOMIC DNA]</scope>
    <source>
        <strain evidence="6">An273</strain>
    </source>
</reference>
<dbReference type="SUPFAM" id="SSF53807">
    <property type="entry name" value="Helical backbone' metal receptor"/>
    <property type="match status" value="1"/>
</dbReference>
<dbReference type="OrthoDB" id="9810636at2"/>
<keyword evidence="3" id="KW-0732">Signal</keyword>
<dbReference type="AlphaFoldDB" id="A0A1Y4DIS1"/>
<dbReference type="PRINTS" id="PR00690">
    <property type="entry name" value="ADHESNFAMILY"/>
</dbReference>
<keyword evidence="6" id="KW-1185">Reference proteome</keyword>
<dbReference type="GO" id="GO:0007155">
    <property type="term" value="P:cell adhesion"/>
    <property type="evidence" value="ECO:0007669"/>
    <property type="project" value="InterPro"/>
</dbReference>
<dbReference type="Proteomes" id="UP000196368">
    <property type="component" value="Unassembled WGS sequence"/>
</dbReference>
<dbReference type="PANTHER" id="PTHR42953">
    <property type="entry name" value="HIGH-AFFINITY ZINC UPTAKE SYSTEM PROTEIN ZNUA-RELATED"/>
    <property type="match status" value="1"/>
</dbReference>
<dbReference type="Gene3D" id="3.40.50.1980">
    <property type="entry name" value="Nitrogenase molybdenum iron protein domain"/>
    <property type="match status" value="2"/>
</dbReference>
<dbReference type="InterPro" id="IPR006128">
    <property type="entry name" value="Lipoprotein_PsaA-like"/>
</dbReference>
<evidence type="ECO:0008006" key="7">
    <source>
        <dbReference type="Google" id="ProtNLM"/>
    </source>
</evidence>
<keyword evidence="2 4" id="KW-0813">Transport</keyword>
<evidence type="ECO:0000313" key="5">
    <source>
        <dbReference type="EMBL" id="OUO56210.1"/>
    </source>
</evidence>
<evidence type="ECO:0000313" key="6">
    <source>
        <dbReference type="Proteomes" id="UP000196368"/>
    </source>
</evidence>
<dbReference type="GO" id="GO:0046872">
    <property type="term" value="F:metal ion binding"/>
    <property type="evidence" value="ECO:0007669"/>
    <property type="project" value="InterPro"/>
</dbReference>
<dbReference type="PANTHER" id="PTHR42953:SF3">
    <property type="entry name" value="HIGH-AFFINITY ZINC UPTAKE SYSTEM PROTEIN ZNUA"/>
    <property type="match status" value="1"/>
</dbReference>
<comment type="caution">
    <text evidence="5">The sequence shown here is derived from an EMBL/GenBank/DDBJ whole genome shotgun (WGS) entry which is preliminary data.</text>
</comment>
<comment type="similarity">
    <text evidence="1 4">Belongs to the bacterial solute-binding protein 9 family.</text>
</comment>
<name>A0A1Y4DIS1_9BACT</name>
<dbReference type="InterPro" id="IPR006127">
    <property type="entry name" value="ZnuA-like"/>
</dbReference>
<dbReference type="RefSeq" id="WP_087289062.1">
    <property type="nucleotide sequence ID" value="NZ_NFJD01000004.1"/>
</dbReference>
<gene>
    <name evidence="5" type="ORF">B5F75_06220</name>
</gene>
<accession>A0A1Y4DIS1</accession>
<organism evidence="5 6">
    <name type="scientific">Candidatus Avelusimicrobium gallicola</name>
    <dbReference type="NCBI Taxonomy" id="2562704"/>
    <lineage>
        <taxon>Bacteria</taxon>
        <taxon>Pseudomonadati</taxon>
        <taxon>Elusimicrobiota</taxon>
        <taxon>Elusimicrobia</taxon>
        <taxon>Elusimicrobiales</taxon>
        <taxon>Elusimicrobiaceae</taxon>
        <taxon>Candidatus Avelusimicrobium</taxon>
    </lineage>
</organism>
<protein>
    <recommendedName>
        <fullName evidence="7">ABC transporter substrate-binding protein</fullName>
    </recommendedName>
</protein>
<evidence type="ECO:0000256" key="2">
    <source>
        <dbReference type="ARBA" id="ARBA00022448"/>
    </source>
</evidence>
<evidence type="ECO:0000256" key="1">
    <source>
        <dbReference type="ARBA" id="ARBA00011028"/>
    </source>
</evidence>
<dbReference type="GO" id="GO:0030001">
    <property type="term" value="P:metal ion transport"/>
    <property type="evidence" value="ECO:0007669"/>
    <property type="project" value="InterPro"/>
</dbReference>